<reference evidence="1" key="1">
    <citation type="journal article" date="2023" name="Mol. Biol. Evol.">
        <title>Third-Generation Sequencing Reveals the Adaptive Role of the Epigenome in Three Deep-Sea Polychaetes.</title>
        <authorList>
            <person name="Perez M."/>
            <person name="Aroh O."/>
            <person name="Sun Y."/>
            <person name="Lan Y."/>
            <person name="Juniper S.K."/>
            <person name="Young C.R."/>
            <person name="Angers B."/>
            <person name="Qian P.Y."/>
        </authorList>
    </citation>
    <scope>NUCLEOTIDE SEQUENCE</scope>
    <source>
        <strain evidence="1">P08H-3</strain>
    </source>
</reference>
<sequence>MRRNPALTLRTPSRLSTARGPAMNRAVVGDYFQDVAKYTEGLQPISIWNMDEIDNFSRCAKGFYTKDSRPGPLKQLGTRDTCYFEASEQPYAGNN</sequence>
<comment type="caution">
    <text evidence="1">The sequence shown here is derived from an EMBL/GenBank/DDBJ whole genome shotgun (WGS) entry which is preliminary data.</text>
</comment>
<dbReference type="EMBL" id="JAODUP010000817">
    <property type="protein sequence ID" value="KAK2143728.1"/>
    <property type="molecule type" value="Genomic_DNA"/>
</dbReference>
<gene>
    <name evidence="1" type="ORF">LSH36_817g00003</name>
</gene>
<evidence type="ECO:0000313" key="2">
    <source>
        <dbReference type="Proteomes" id="UP001208570"/>
    </source>
</evidence>
<accession>A0AAD9J0E3</accession>
<name>A0AAD9J0E3_9ANNE</name>
<dbReference type="Proteomes" id="UP001208570">
    <property type="component" value="Unassembled WGS sequence"/>
</dbReference>
<evidence type="ECO:0000313" key="1">
    <source>
        <dbReference type="EMBL" id="KAK2143728.1"/>
    </source>
</evidence>
<protein>
    <submittedName>
        <fullName evidence="1">Uncharacterized protein</fullName>
    </submittedName>
</protein>
<organism evidence="1 2">
    <name type="scientific">Paralvinella palmiformis</name>
    <dbReference type="NCBI Taxonomy" id="53620"/>
    <lineage>
        <taxon>Eukaryota</taxon>
        <taxon>Metazoa</taxon>
        <taxon>Spiralia</taxon>
        <taxon>Lophotrochozoa</taxon>
        <taxon>Annelida</taxon>
        <taxon>Polychaeta</taxon>
        <taxon>Sedentaria</taxon>
        <taxon>Canalipalpata</taxon>
        <taxon>Terebellida</taxon>
        <taxon>Terebelliformia</taxon>
        <taxon>Alvinellidae</taxon>
        <taxon>Paralvinella</taxon>
    </lineage>
</organism>
<dbReference type="AlphaFoldDB" id="A0AAD9J0E3"/>
<proteinExistence type="predicted"/>
<keyword evidence="2" id="KW-1185">Reference proteome</keyword>